<reference evidence="8" key="1">
    <citation type="journal article" date="2013" name="Nature">
        <title>Pan genome of the phytoplankton Emiliania underpins its global distribution.</title>
        <authorList>
            <person name="Read B.A."/>
            <person name="Kegel J."/>
            <person name="Klute M.J."/>
            <person name="Kuo A."/>
            <person name="Lefebvre S.C."/>
            <person name="Maumus F."/>
            <person name="Mayer C."/>
            <person name="Miller J."/>
            <person name="Monier A."/>
            <person name="Salamov A."/>
            <person name="Young J."/>
            <person name="Aguilar M."/>
            <person name="Claverie J.M."/>
            <person name="Frickenhaus S."/>
            <person name="Gonzalez K."/>
            <person name="Herman E.K."/>
            <person name="Lin Y.C."/>
            <person name="Napier J."/>
            <person name="Ogata H."/>
            <person name="Sarno A.F."/>
            <person name="Shmutz J."/>
            <person name="Schroeder D."/>
            <person name="de Vargas C."/>
            <person name="Verret F."/>
            <person name="von Dassow P."/>
            <person name="Valentin K."/>
            <person name="Van de Peer Y."/>
            <person name="Wheeler G."/>
            <person name="Dacks J.B."/>
            <person name="Delwiche C.F."/>
            <person name="Dyhrman S.T."/>
            <person name="Glockner G."/>
            <person name="John U."/>
            <person name="Richards T."/>
            <person name="Worden A.Z."/>
            <person name="Zhang X."/>
            <person name="Grigoriev I.V."/>
            <person name="Allen A.E."/>
            <person name="Bidle K."/>
            <person name="Borodovsky M."/>
            <person name="Bowler C."/>
            <person name="Brownlee C."/>
            <person name="Cock J.M."/>
            <person name="Elias M."/>
            <person name="Gladyshev V.N."/>
            <person name="Groth M."/>
            <person name="Guda C."/>
            <person name="Hadaegh A."/>
            <person name="Iglesias-Rodriguez M.D."/>
            <person name="Jenkins J."/>
            <person name="Jones B.M."/>
            <person name="Lawson T."/>
            <person name="Leese F."/>
            <person name="Lindquist E."/>
            <person name="Lobanov A."/>
            <person name="Lomsadze A."/>
            <person name="Malik S.B."/>
            <person name="Marsh M.E."/>
            <person name="Mackinder L."/>
            <person name="Mock T."/>
            <person name="Mueller-Roeber B."/>
            <person name="Pagarete A."/>
            <person name="Parker M."/>
            <person name="Probert I."/>
            <person name="Quesneville H."/>
            <person name="Raines C."/>
            <person name="Rensing S.A."/>
            <person name="Riano-Pachon D.M."/>
            <person name="Richier S."/>
            <person name="Rokitta S."/>
            <person name="Shiraiwa Y."/>
            <person name="Soanes D.M."/>
            <person name="van der Giezen M."/>
            <person name="Wahlund T.M."/>
            <person name="Williams B."/>
            <person name="Wilson W."/>
            <person name="Wolfe G."/>
            <person name="Wurch L.L."/>
        </authorList>
    </citation>
    <scope>NUCLEOTIDE SEQUENCE</scope>
</reference>
<dbReference type="InterPro" id="IPR035952">
    <property type="entry name" value="Rhomboid-like_sf"/>
</dbReference>
<feature type="region of interest" description="Disordered" evidence="5">
    <location>
        <begin position="254"/>
        <end position="279"/>
    </location>
</feature>
<feature type="region of interest" description="Disordered" evidence="5">
    <location>
        <begin position="1"/>
        <end position="22"/>
    </location>
</feature>
<feature type="compositionally biased region" description="Gly residues" evidence="5">
    <location>
        <begin position="1"/>
        <end position="11"/>
    </location>
</feature>
<keyword evidence="8" id="KW-1185">Reference proteome</keyword>
<dbReference type="RefSeq" id="XP_005792375.1">
    <property type="nucleotide sequence ID" value="XM_005792318.1"/>
</dbReference>
<evidence type="ECO:0000313" key="8">
    <source>
        <dbReference type="Proteomes" id="UP000013827"/>
    </source>
</evidence>
<feature type="domain" description="Peptidase S54 rhomboid" evidence="6">
    <location>
        <begin position="113"/>
        <end position="252"/>
    </location>
</feature>
<name>A0A0D3KW11_EMIH1</name>
<dbReference type="eggNOG" id="KOG2289">
    <property type="taxonomic scope" value="Eukaryota"/>
</dbReference>
<evidence type="ECO:0000256" key="3">
    <source>
        <dbReference type="ARBA" id="ARBA00022989"/>
    </source>
</evidence>
<keyword evidence="3" id="KW-1133">Transmembrane helix</keyword>
<keyword evidence="2" id="KW-0812">Transmembrane</keyword>
<proteinExistence type="predicted"/>
<dbReference type="SUPFAM" id="SSF144091">
    <property type="entry name" value="Rhomboid-like"/>
    <property type="match status" value="1"/>
</dbReference>
<dbReference type="Gene3D" id="1.20.1540.10">
    <property type="entry name" value="Rhomboid-like"/>
    <property type="match status" value="1"/>
</dbReference>
<organism evidence="7 8">
    <name type="scientific">Emiliania huxleyi (strain CCMP1516)</name>
    <dbReference type="NCBI Taxonomy" id="280463"/>
    <lineage>
        <taxon>Eukaryota</taxon>
        <taxon>Haptista</taxon>
        <taxon>Haptophyta</taxon>
        <taxon>Prymnesiophyceae</taxon>
        <taxon>Isochrysidales</taxon>
        <taxon>Noelaerhabdaceae</taxon>
        <taxon>Emiliania</taxon>
    </lineage>
</organism>
<feature type="compositionally biased region" description="Basic and acidic residues" evidence="5">
    <location>
        <begin position="265"/>
        <end position="276"/>
    </location>
</feature>
<dbReference type="STRING" id="2903.R1FW86"/>
<dbReference type="HOGENOM" id="CLU_875583_0_0_1"/>
<evidence type="ECO:0000259" key="6">
    <source>
        <dbReference type="Pfam" id="PF01694"/>
    </source>
</evidence>
<dbReference type="Pfam" id="PF01694">
    <property type="entry name" value="Rhomboid"/>
    <property type="match status" value="1"/>
</dbReference>
<evidence type="ECO:0000256" key="2">
    <source>
        <dbReference type="ARBA" id="ARBA00022692"/>
    </source>
</evidence>
<comment type="subcellular location">
    <subcellularLocation>
        <location evidence="1">Membrane</location>
        <topology evidence="1">Multi-pass membrane protein</topology>
    </subcellularLocation>
</comment>
<dbReference type="AlphaFoldDB" id="A0A0D3KW11"/>
<protein>
    <recommendedName>
        <fullName evidence="6">Peptidase S54 rhomboid domain-containing protein</fullName>
    </recommendedName>
</protein>
<accession>A0A0D3KW11</accession>
<dbReference type="PANTHER" id="PTHR43731">
    <property type="entry name" value="RHOMBOID PROTEASE"/>
    <property type="match status" value="1"/>
</dbReference>
<evidence type="ECO:0000313" key="7">
    <source>
        <dbReference type="EnsemblProtists" id="EOD39946"/>
    </source>
</evidence>
<dbReference type="EnsemblProtists" id="EOD39946">
    <property type="protein sequence ID" value="EOD39946"/>
    <property type="gene ID" value="EMIHUDRAFT_466606"/>
</dbReference>
<evidence type="ECO:0000256" key="4">
    <source>
        <dbReference type="ARBA" id="ARBA00023136"/>
    </source>
</evidence>
<reference evidence="7" key="2">
    <citation type="submission" date="2024-10" db="UniProtKB">
        <authorList>
            <consortium name="EnsemblProtists"/>
        </authorList>
    </citation>
    <scope>IDENTIFICATION</scope>
</reference>
<dbReference type="InterPro" id="IPR050925">
    <property type="entry name" value="Rhomboid_protease_S54"/>
</dbReference>
<keyword evidence="4" id="KW-0472">Membrane</keyword>
<dbReference type="Proteomes" id="UP000013827">
    <property type="component" value="Unassembled WGS sequence"/>
</dbReference>
<dbReference type="GO" id="GO:0016020">
    <property type="term" value="C:membrane"/>
    <property type="evidence" value="ECO:0007669"/>
    <property type="project" value="UniProtKB-SubCell"/>
</dbReference>
<dbReference type="GeneID" id="17285215"/>
<dbReference type="PANTHER" id="PTHR43731:SF26">
    <property type="entry name" value="RHOMBOID-LIKE PROTEIN 10, CHLOROPLASTIC"/>
    <property type="match status" value="1"/>
</dbReference>
<dbReference type="PaxDb" id="2903-EOD39946"/>
<sequence>MSASGGIGGGDSSSDPERWASLSGSDLSRELARRSTLSSRVRTSAPVRFSLAAAADGRQFLVSFARFWTGLGAAVPVNRLMLALIVAAYGLQGVCGRAMLYAGARMNQAILVGQWHRLITPIWLHGSLMHLASNSYSLWHLGPQAEALFGAERFLLLYVLSGVGGNLLGLWMGAARSMSVGASGAVFGLMGGLAGHALRTYGVAGASQTLSSVSRILLLNLFIGSRRGSGIDNLGHVGGFLAGGALGVLLARGSPGDRSASRGPVWRDEPRDEPRADSTSAALGAVAVRAATVAVWAALALSTRDFAAMTANLRARGLR</sequence>
<dbReference type="KEGG" id="ehx:EMIHUDRAFT_466606"/>
<dbReference type="InterPro" id="IPR022764">
    <property type="entry name" value="Peptidase_S54_rhomboid_dom"/>
</dbReference>
<evidence type="ECO:0000256" key="5">
    <source>
        <dbReference type="SAM" id="MobiDB-lite"/>
    </source>
</evidence>
<dbReference type="GO" id="GO:0004252">
    <property type="term" value="F:serine-type endopeptidase activity"/>
    <property type="evidence" value="ECO:0007669"/>
    <property type="project" value="InterPro"/>
</dbReference>
<evidence type="ECO:0000256" key="1">
    <source>
        <dbReference type="ARBA" id="ARBA00004141"/>
    </source>
</evidence>